<evidence type="ECO:0000256" key="7">
    <source>
        <dbReference type="HAMAP-Rule" id="MF_00599"/>
    </source>
</evidence>
<keyword evidence="4 7" id="KW-1133">Transmembrane helix</keyword>
<dbReference type="NCBIfam" id="NF002058">
    <property type="entry name" value="PRK00888.1"/>
    <property type="match status" value="1"/>
</dbReference>
<keyword evidence="7" id="KW-0175">Coiled coil</keyword>
<evidence type="ECO:0000256" key="2">
    <source>
        <dbReference type="ARBA" id="ARBA00022618"/>
    </source>
</evidence>
<comment type="function">
    <text evidence="7">Essential cell division protein. May link together the upstream cell division proteins, which are predominantly cytoplasmic, with the downstream cell division proteins, which are predominantly periplasmic.</text>
</comment>
<evidence type="ECO:0000313" key="8">
    <source>
        <dbReference type="EMBL" id="KAF1021644.1"/>
    </source>
</evidence>
<sequence length="95" mass="10793">MRRLIIPAVLLLLLALAQAQLWLGRGSITDIHNQKGRLAVQQQANEKARQTNEQLEAEITDLRQGLEMVEERARQELGMVKPNEIFVQVAPKKEP</sequence>
<dbReference type="GO" id="GO:0043093">
    <property type="term" value="P:FtsZ-dependent cytokinesis"/>
    <property type="evidence" value="ECO:0007669"/>
    <property type="project" value="UniProtKB-UniRule"/>
</dbReference>
<keyword evidence="7" id="KW-0997">Cell inner membrane</keyword>
<accession>A0A7V8FPF1</accession>
<dbReference type="GO" id="GO:0005886">
    <property type="term" value="C:plasma membrane"/>
    <property type="evidence" value="ECO:0007669"/>
    <property type="project" value="UniProtKB-SubCell"/>
</dbReference>
<dbReference type="PANTHER" id="PTHR37485:SF1">
    <property type="entry name" value="CELL DIVISION PROTEIN FTSB"/>
    <property type="match status" value="1"/>
</dbReference>
<evidence type="ECO:0000313" key="9">
    <source>
        <dbReference type="Proteomes" id="UP000461670"/>
    </source>
</evidence>
<evidence type="ECO:0000256" key="3">
    <source>
        <dbReference type="ARBA" id="ARBA00022692"/>
    </source>
</evidence>
<reference evidence="9" key="1">
    <citation type="journal article" date="2020" name="MBio">
        <title>Horizontal gene transfer to a defensive symbiont with a reduced genome amongst a multipartite beetle microbiome.</title>
        <authorList>
            <person name="Waterworth S.C."/>
            <person name="Florez L.V."/>
            <person name="Rees E.R."/>
            <person name="Hertweck C."/>
            <person name="Kaltenpoth M."/>
            <person name="Kwan J.C."/>
        </authorList>
    </citation>
    <scope>NUCLEOTIDE SEQUENCE [LARGE SCALE GENOMIC DNA]</scope>
</reference>
<comment type="subcellular location">
    <subcellularLocation>
        <location evidence="7">Cell inner membrane</location>
        <topology evidence="7">Single-pass type II membrane protein</topology>
    </subcellularLocation>
    <text evidence="7">Localizes to the division septum.</text>
</comment>
<feature type="topological domain" description="Cytoplasmic" evidence="7">
    <location>
        <begin position="1"/>
        <end position="5"/>
    </location>
</feature>
<dbReference type="GO" id="GO:0032153">
    <property type="term" value="C:cell division site"/>
    <property type="evidence" value="ECO:0007669"/>
    <property type="project" value="UniProtKB-UniRule"/>
</dbReference>
<comment type="caution">
    <text evidence="8">The sequence shown here is derived from an EMBL/GenBank/DDBJ whole genome shotgun (WGS) entry which is preliminary data.</text>
</comment>
<proteinExistence type="inferred from homology"/>
<evidence type="ECO:0000256" key="1">
    <source>
        <dbReference type="ARBA" id="ARBA00022475"/>
    </source>
</evidence>
<keyword evidence="2 7" id="KW-0132">Cell division</keyword>
<comment type="similarity">
    <text evidence="7">Belongs to the FtsB family.</text>
</comment>
<gene>
    <name evidence="7 8" type="primary">ftsB</name>
    <name evidence="8" type="ORF">GAK30_01704</name>
</gene>
<keyword evidence="3 7" id="KW-0812">Transmembrane</keyword>
<comment type="subunit">
    <text evidence="7">Part of a complex composed of FtsB, FtsL and FtsQ.</text>
</comment>
<feature type="coiled-coil region" evidence="7">
    <location>
        <begin position="38"/>
        <end position="72"/>
    </location>
</feature>
<evidence type="ECO:0000256" key="6">
    <source>
        <dbReference type="ARBA" id="ARBA00023306"/>
    </source>
</evidence>
<dbReference type="InterPro" id="IPR023081">
    <property type="entry name" value="Cell_div_FtsB"/>
</dbReference>
<keyword evidence="6 7" id="KW-0131">Cell cycle</keyword>
<dbReference type="Pfam" id="PF04977">
    <property type="entry name" value="DivIC"/>
    <property type="match status" value="1"/>
</dbReference>
<dbReference type="PANTHER" id="PTHR37485">
    <property type="entry name" value="CELL DIVISION PROTEIN FTSB"/>
    <property type="match status" value="1"/>
</dbReference>
<evidence type="ECO:0000256" key="4">
    <source>
        <dbReference type="ARBA" id="ARBA00022989"/>
    </source>
</evidence>
<organism evidence="8 9">
    <name type="scientific">Paracidovorax wautersii</name>
    <dbReference type="NCBI Taxonomy" id="1177982"/>
    <lineage>
        <taxon>Bacteria</taxon>
        <taxon>Pseudomonadati</taxon>
        <taxon>Pseudomonadota</taxon>
        <taxon>Betaproteobacteria</taxon>
        <taxon>Burkholderiales</taxon>
        <taxon>Comamonadaceae</taxon>
        <taxon>Paracidovorax</taxon>
    </lineage>
</organism>
<dbReference type="AlphaFoldDB" id="A0A7V8FPF1"/>
<dbReference type="Proteomes" id="UP000461670">
    <property type="component" value="Unassembled WGS sequence"/>
</dbReference>
<evidence type="ECO:0000256" key="5">
    <source>
        <dbReference type="ARBA" id="ARBA00023136"/>
    </source>
</evidence>
<keyword evidence="1 7" id="KW-1003">Cell membrane</keyword>
<dbReference type="EMBL" id="WNDQ01000019">
    <property type="protein sequence ID" value="KAF1021644.1"/>
    <property type="molecule type" value="Genomic_DNA"/>
</dbReference>
<protein>
    <recommendedName>
        <fullName evidence="7">Cell division protein FtsB</fullName>
    </recommendedName>
</protein>
<dbReference type="HAMAP" id="MF_00599">
    <property type="entry name" value="FtsB"/>
    <property type="match status" value="1"/>
</dbReference>
<feature type="topological domain" description="Periplasmic" evidence="7">
    <location>
        <begin position="24"/>
        <end position="95"/>
    </location>
</feature>
<name>A0A7V8FPF1_9BURK</name>
<keyword evidence="5 7" id="KW-0472">Membrane</keyword>
<dbReference type="InterPro" id="IPR007060">
    <property type="entry name" value="FtsL/DivIC"/>
</dbReference>
<dbReference type="GO" id="GO:0030428">
    <property type="term" value="C:cell septum"/>
    <property type="evidence" value="ECO:0007669"/>
    <property type="project" value="TreeGrafter"/>
</dbReference>